<dbReference type="Pfam" id="PF13041">
    <property type="entry name" value="PPR_2"/>
    <property type="match status" value="1"/>
</dbReference>
<evidence type="ECO:0000256" key="1">
    <source>
        <dbReference type="ARBA" id="ARBA00022737"/>
    </source>
</evidence>
<name>A0A822Z4B3_NELNU</name>
<sequence length="229" mass="25008">MYAKCGEPGYAPNLFDTTPQRNLLSWISLISGFSQNGRFLEALRTFVLMRGAGEKPTQFAFSSVIQSSAPLGLIEFGKQLHFLIFDEMPCEDEVSWTAMIDGYTKNGNFEEALLSFKKMSSEGVTIAQHVFCSTLGSCGALKVSKIGMSLHSSIVKLGFESEIFVGNALTDMYSKAGDMESSLSVFGLDSEHMNVVSCTSLIDGYVDTNQADKALNSFVELKKQGIEPN</sequence>
<dbReference type="Proteomes" id="UP000607653">
    <property type="component" value="Unassembled WGS sequence"/>
</dbReference>
<dbReference type="InterPro" id="IPR011990">
    <property type="entry name" value="TPR-like_helical_dom_sf"/>
</dbReference>
<dbReference type="PANTHER" id="PTHR47926">
    <property type="entry name" value="PENTATRICOPEPTIDE REPEAT-CONTAINING PROTEIN"/>
    <property type="match status" value="1"/>
</dbReference>
<evidence type="ECO:0000256" key="2">
    <source>
        <dbReference type="PROSITE-ProRule" id="PRU00708"/>
    </source>
</evidence>
<dbReference type="InterPro" id="IPR002885">
    <property type="entry name" value="PPR_rpt"/>
</dbReference>
<accession>A0A822Z4B3</accession>
<evidence type="ECO:0000313" key="4">
    <source>
        <dbReference type="Proteomes" id="UP000607653"/>
    </source>
</evidence>
<dbReference type="PROSITE" id="PS51375">
    <property type="entry name" value="PPR"/>
    <property type="match status" value="3"/>
</dbReference>
<evidence type="ECO:0008006" key="5">
    <source>
        <dbReference type="Google" id="ProtNLM"/>
    </source>
</evidence>
<dbReference type="NCBIfam" id="TIGR00756">
    <property type="entry name" value="PPR"/>
    <property type="match status" value="3"/>
</dbReference>
<dbReference type="Gene3D" id="1.25.40.10">
    <property type="entry name" value="Tetratricopeptide repeat domain"/>
    <property type="match status" value="3"/>
</dbReference>
<feature type="repeat" description="PPR" evidence="2">
    <location>
        <begin position="22"/>
        <end position="56"/>
    </location>
</feature>
<proteinExistence type="predicted"/>
<dbReference type="AlphaFoldDB" id="A0A822Z4B3"/>
<evidence type="ECO:0000313" key="3">
    <source>
        <dbReference type="EMBL" id="DAD39383.1"/>
    </source>
</evidence>
<keyword evidence="1" id="KW-0677">Repeat</keyword>
<keyword evidence="4" id="KW-1185">Reference proteome</keyword>
<dbReference type="GO" id="GO:0009451">
    <property type="term" value="P:RNA modification"/>
    <property type="evidence" value="ECO:0007669"/>
    <property type="project" value="InterPro"/>
</dbReference>
<dbReference type="InterPro" id="IPR046960">
    <property type="entry name" value="PPR_At4g14850-like_plant"/>
</dbReference>
<gene>
    <name evidence="3" type="ORF">HUJ06_013706</name>
</gene>
<feature type="repeat" description="PPR" evidence="2">
    <location>
        <begin position="92"/>
        <end position="126"/>
    </location>
</feature>
<feature type="repeat" description="PPR" evidence="2">
    <location>
        <begin position="194"/>
        <end position="228"/>
    </location>
</feature>
<protein>
    <recommendedName>
        <fullName evidence="5">Pentatricopeptide repeat-containing protein</fullName>
    </recommendedName>
</protein>
<reference evidence="3 4" key="1">
    <citation type="journal article" date="2020" name="Mol. Biol. Evol.">
        <title>Distinct Expression and Methylation Patterns for Genes with Different Fates following a Single Whole-Genome Duplication in Flowering Plants.</title>
        <authorList>
            <person name="Shi T."/>
            <person name="Rahmani R.S."/>
            <person name="Gugger P.F."/>
            <person name="Wang M."/>
            <person name="Li H."/>
            <person name="Zhang Y."/>
            <person name="Li Z."/>
            <person name="Wang Q."/>
            <person name="Van de Peer Y."/>
            <person name="Marchal K."/>
            <person name="Chen J."/>
        </authorList>
    </citation>
    <scope>NUCLEOTIDE SEQUENCE [LARGE SCALE GENOMIC DNA]</scope>
    <source>
        <tissue evidence="3">Leaf</tissue>
    </source>
</reference>
<dbReference type="Pfam" id="PF01535">
    <property type="entry name" value="PPR"/>
    <property type="match status" value="3"/>
</dbReference>
<comment type="caution">
    <text evidence="3">The sequence shown here is derived from an EMBL/GenBank/DDBJ whole genome shotgun (WGS) entry which is preliminary data.</text>
</comment>
<organism evidence="3 4">
    <name type="scientific">Nelumbo nucifera</name>
    <name type="common">Sacred lotus</name>
    <dbReference type="NCBI Taxonomy" id="4432"/>
    <lineage>
        <taxon>Eukaryota</taxon>
        <taxon>Viridiplantae</taxon>
        <taxon>Streptophyta</taxon>
        <taxon>Embryophyta</taxon>
        <taxon>Tracheophyta</taxon>
        <taxon>Spermatophyta</taxon>
        <taxon>Magnoliopsida</taxon>
        <taxon>Proteales</taxon>
        <taxon>Nelumbonaceae</taxon>
        <taxon>Nelumbo</taxon>
    </lineage>
</organism>
<dbReference type="GO" id="GO:0003723">
    <property type="term" value="F:RNA binding"/>
    <property type="evidence" value="ECO:0007669"/>
    <property type="project" value="InterPro"/>
</dbReference>
<dbReference type="EMBL" id="DUZY01000005">
    <property type="protein sequence ID" value="DAD39383.1"/>
    <property type="molecule type" value="Genomic_DNA"/>
</dbReference>